<feature type="region of interest" description="Disordered" evidence="1">
    <location>
        <begin position="1"/>
        <end position="45"/>
    </location>
</feature>
<dbReference type="EMBL" id="JAQQCL010000006">
    <property type="protein sequence ID" value="MFM0716914.1"/>
    <property type="molecule type" value="Genomic_DNA"/>
</dbReference>
<proteinExistence type="predicted"/>
<accession>A0ABW9EBQ1</accession>
<evidence type="ECO:0000313" key="2">
    <source>
        <dbReference type="EMBL" id="MFM0716914.1"/>
    </source>
</evidence>
<dbReference type="RefSeq" id="WP_408144302.1">
    <property type="nucleotide sequence ID" value="NZ_JAQQCL010000006.1"/>
</dbReference>
<protein>
    <submittedName>
        <fullName evidence="2">Uncharacterized protein</fullName>
    </submittedName>
</protein>
<evidence type="ECO:0000313" key="3">
    <source>
        <dbReference type="Proteomes" id="UP001629392"/>
    </source>
</evidence>
<organism evidence="2 3">
    <name type="scientific">Paraburkholderia strydomiana</name>
    <dbReference type="NCBI Taxonomy" id="1245417"/>
    <lineage>
        <taxon>Bacteria</taxon>
        <taxon>Pseudomonadati</taxon>
        <taxon>Pseudomonadota</taxon>
        <taxon>Betaproteobacteria</taxon>
        <taxon>Burkholderiales</taxon>
        <taxon>Burkholderiaceae</taxon>
        <taxon>Paraburkholderia</taxon>
    </lineage>
</organism>
<evidence type="ECO:0000256" key="1">
    <source>
        <dbReference type="SAM" id="MobiDB-lite"/>
    </source>
</evidence>
<keyword evidence="3" id="KW-1185">Reference proteome</keyword>
<reference evidence="2 3" key="1">
    <citation type="journal article" date="2024" name="Chem. Sci.">
        <title>Discovery of megapolipeptins by genome mining of a Burkholderiales bacteria collection.</title>
        <authorList>
            <person name="Paulo B.S."/>
            <person name="Recchia M.J.J."/>
            <person name="Lee S."/>
            <person name="Fergusson C.H."/>
            <person name="Romanowski S.B."/>
            <person name="Hernandez A."/>
            <person name="Krull N."/>
            <person name="Liu D.Y."/>
            <person name="Cavanagh H."/>
            <person name="Bos A."/>
            <person name="Gray C.A."/>
            <person name="Murphy B.T."/>
            <person name="Linington R.G."/>
            <person name="Eustaquio A.S."/>
        </authorList>
    </citation>
    <scope>NUCLEOTIDE SEQUENCE [LARGE SCALE GENOMIC DNA]</scope>
    <source>
        <strain evidence="2 3">RL17-350-BIC-E</strain>
    </source>
</reference>
<dbReference type="Proteomes" id="UP001629392">
    <property type="component" value="Unassembled WGS sequence"/>
</dbReference>
<name>A0ABW9EBQ1_9BURK</name>
<gene>
    <name evidence="2" type="ORF">PQQ73_11300</name>
</gene>
<sequence length="45" mass="4707">MKQLDDSVPAHGRGGKSALTTQSIAARDGGFGKLGGRLRAERENP</sequence>
<comment type="caution">
    <text evidence="2">The sequence shown here is derived from an EMBL/GenBank/DDBJ whole genome shotgun (WGS) entry which is preliminary data.</text>
</comment>